<name>A0ABX8J1K6_9BACT</name>
<dbReference type="SMART" id="SM00271">
    <property type="entry name" value="DnaJ"/>
    <property type="match status" value="1"/>
</dbReference>
<dbReference type="EMBL" id="CP076723">
    <property type="protein sequence ID" value="QWV92168.1"/>
    <property type="molecule type" value="Genomic_DNA"/>
</dbReference>
<dbReference type="PROSITE" id="PS50076">
    <property type="entry name" value="DNAJ_2"/>
    <property type="match status" value="1"/>
</dbReference>
<evidence type="ECO:0000313" key="2">
    <source>
        <dbReference type="EMBL" id="QWV92168.1"/>
    </source>
</evidence>
<evidence type="ECO:0000313" key="3">
    <source>
        <dbReference type="Proteomes" id="UP000683557"/>
    </source>
</evidence>
<accession>A0ABX8J1K6</accession>
<dbReference type="CDD" id="cd06257">
    <property type="entry name" value="DnaJ"/>
    <property type="match status" value="1"/>
</dbReference>
<proteinExistence type="predicted"/>
<evidence type="ECO:0000259" key="1">
    <source>
        <dbReference type="PROSITE" id="PS50076"/>
    </source>
</evidence>
<dbReference type="Pfam" id="PF00226">
    <property type="entry name" value="DnaJ"/>
    <property type="match status" value="1"/>
</dbReference>
<keyword evidence="3" id="KW-1185">Reference proteome</keyword>
<feature type="domain" description="J" evidence="1">
    <location>
        <begin position="8"/>
        <end position="79"/>
    </location>
</feature>
<dbReference type="InterPro" id="IPR001623">
    <property type="entry name" value="DnaJ_domain"/>
</dbReference>
<sequence length="100" mass="11928">MTYKELQLALAVFGLEQRASLSQIKSRHRELVKRHHPDLGAPDDSEEMRKVNAAYRVLLEYVSDYRFSFAEEEFYEQNPDERLRRQFFEGPFWGNDKENG</sequence>
<reference evidence="2 3" key="1">
    <citation type="submission" date="2021-06" db="EMBL/GenBank/DDBJ databases">
        <title>Gemonas diversity in paddy soil.</title>
        <authorList>
            <person name="Liu G."/>
        </authorList>
    </citation>
    <scope>NUCLEOTIDE SEQUENCE [LARGE SCALE GENOMIC DNA]</scope>
    <source>
        <strain evidence="2 3">RG10</strain>
    </source>
</reference>
<gene>
    <name evidence="2" type="ORF">KP004_13155</name>
</gene>
<protein>
    <submittedName>
        <fullName evidence="2">J domain-containing protein</fullName>
    </submittedName>
</protein>
<dbReference type="Proteomes" id="UP000683557">
    <property type="component" value="Chromosome"/>
</dbReference>
<organism evidence="2 3">
    <name type="scientific">Geomonas oryzisoli</name>
    <dbReference type="NCBI Taxonomy" id="2847992"/>
    <lineage>
        <taxon>Bacteria</taxon>
        <taxon>Pseudomonadati</taxon>
        <taxon>Thermodesulfobacteriota</taxon>
        <taxon>Desulfuromonadia</taxon>
        <taxon>Geobacterales</taxon>
        <taxon>Geobacteraceae</taxon>
        <taxon>Geomonas</taxon>
    </lineage>
</organism>
<dbReference type="RefSeq" id="WP_216798989.1">
    <property type="nucleotide sequence ID" value="NZ_CP076723.1"/>
</dbReference>